<evidence type="ECO:0000256" key="5">
    <source>
        <dbReference type="ARBA" id="ARBA00022989"/>
    </source>
</evidence>
<dbReference type="HOGENOM" id="CLU_002359_2_1_1"/>
<dbReference type="FunFam" id="1.20.1640.10:FF:000028">
    <property type="entry name" value="PaTched Related family"/>
    <property type="match status" value="1"/>
</dbReference>
<dbReference type="InterPro" id="IPR053958">
    <property type="entry name" value="HMGCR/SNAP/NPC1-like_SSD"/>
</dbReference>
<keyword evidence="3" id="KW-1003">Cell membrane</keyword>
<dbReference type="Pfam" id="PF12349">
    <property type="entry name" value="Sterol-sensing"/>
    <property type="match status" value="1"/>
</dbReference>
<keyword evidence="6 8" id="KW-0472">Membrane</keyword>
<organism evidence="10 11">
    <name type="scientific">Caenorhabditis elegans</name>
    <dbReference type="NCBI Taxonomy" id="6239"/>
    <lineage>
        <taxon>Eukaryota</taxon>
        <taxon>Metazoa</taxon>
        <taxon>Ecdysozoa</taxon>
        <taxon>Nematoda</taxon>
        <taxon>Chromadorea</taxon>
        <taxon>Rhabditida</taxon>
        <taxon>Rhabditina</taxon>
        <taxon>Rhabditomorpha</taxon>
        <taxon>Rhabditoidea</taxon>
        <taxon>Rhabditidae</taxon>
        <taxon>Peloderinae</taxon>
        <taxon>Caenorhabditis</taxon>
    </lineage>
</organism>
<dbReference type="EMBL" id="BX284601">
    <property type="protein sequence ID" value="CCD71882.1"/>
    <property type="molecule type" value="Genomic_DNA"/>
</dbReference>
<evidence type="ECO:0000259" key="9">
    <source>
        <dbReference type="PROSITE" id="PS50156"/>
    </source>
</evidence>
<proteinExistence type="inferred from homology"/>
<feature type="transmembrane region" description="Helical" evidence="8">
    <location>
        <begin position="520"/>
        <end position="540"/>
    </location>
</feature>
<evidence type="ECO:0000256" key="7">
    <source>
        <dbReference type="ARBA" id="ARBA00023180"/>
    </source>
</evidence>
<reference evidence="10 11" key="1">
    <citation type="journal article" date="1998" name="Science">
        <title>Genome sequence of the nematode C. elegans: a platform for investigating biology.</title>
        <authorList>
            <consortium name="The C. elegans sequencing consortium"/>
            <person name="Sulson J.E."/>
            <person name="Waterston R."/>
        </authorList>
    </citation>
    <scope>NUCLEOTIDE SEQUENCE [LARGE SCALE GENOMIC DNA]</scope>
    <source>
        <strain evidence="10 11">Bristol N2</strain>
    </source>
</reference>
<dbReference type="FunFam" id="1.20.1640.10:FF:000013">
    <property type="entry name" value="PaTched Related family"/>
    <property type="match status" value="1"/>
</dbReference>
<evidence type="ECO:0000256" key="3">
    <source>
        <dbReference type="ARBA" id="ARBA00022475"/>
    </source>
</evidence>
<feature type="transmembrane region" description="Helical" evidence="8">
    <location>
        <begin position="824"/>
        <end position="843"/>
    </location>
</feature>
<accession>P91346</accession>
<protein>
    <submittedName>
        <fullName evidence="10">SSD domain-containing protein</fullName>
    </submittedName>
</protein>
<dbReference type="GeneID" id="172229"/>
<dbReference type="Bgee" id="WBGene00004224">
    <property type="expression patterns" value="Expressed in embryo and 3 other cell types or tissues"/>
</dbReference>
<dbReference type="OMA" id="EMYNICC"/>
<evidence type="ECO:0000313" key="11">
    <source>
        <dbReference type="Proteomes" id="UP000001940"/>
    </source>
</evidence>
<feature type="transmembrane region" description="Helical" evidence="8">
    <location>
        <begin position="406"/>
        <end position="432"/>
    </location>
</feature>
<sequence>MRLGFGCLEPKAAKFFHSYGLLVSGYPFIFLVSPILVTCFLATGLIGLEPLSDALYLYTPTDAPSKTERRIIHDAWPLVDGTFVAGRAVTQSREVQVAVVARSGGNILDRVFSNELKLMESFIRNNITVQFSNRTWSFADLCLAGPDGRCANNDHIQLASRLHQHGINITYPTVRLSDKSAYIASALGGVKLAKGDNGENIIVEATAWLLIYQLKFYPNEISYVSGLWEREFKNKMDEYKKQAKYISITYFHSQTLSDELNRNAERLAPKFIGAFVILVCFSVLCSIVTIKGSGYIDWVVTKPILSVLGVSNAGMGIASAMGMLTYLEIQYNDIIAVMPFLVVAVGTDNMFLMVASLKRTDRNLKYDQRIAECMADAAVSILITALTDALSFGVGTITTIPAVQIFCIYTMCALLLTFAYQLTFFCAILVYYTRIEEQGLHSIWLRPAVTYSSTSPLNVKLFWLGSQPQKPLPSCGTVSSTSSVSTMTSQATSPASKHLHHCAATSFFRNWYAPVLMQPWIRAIAGLWYLIYLGISIYGCTHLKEGLEPANLLVDDSYATPHYRVLEKHYWHYGASLQIVVSNPPDLRDPVERINMDKMASTFANCKVAIGDDSVQFWLREMQVSEEIHKIQYDNEKFYDHAAQYIYSDMSQPWVVDVVWGRNNNSERIIKTFRFMIGMRDISTTTKQTEATNTFREIASRFEQYNVTTYMPLWLFTDQYALVVPNTMQDIIVAVACMLVISALLIPQPVCSFWVAVTIGSIDLGVLGFMTLWNVNLDAISMITIIMSVGFSVDYSAHITYAYVISKESTTSARVCDALGDLGWPVAQGAMSTILAVSVLSDVPAYMIVTFFKTVFLAISIGFLHGLVFLPLMLSVFVGCCSSNKIETKSVKEPRFVGRY</sequence>
<dbReference type="WormBase" id="F55F8.1">
    <property type="protein sequence ID" value="CE36938"/>
    <property type="gene ID" value="WBGene00004224"/>
    <property type="gene designation" value="ptr-10"/>
</dbReference>
<evidence type="ECO:0000256" key="6">
    <source>
        <dbReference type="ARBA" id="ARBA00023136"/>
    </source>
</evidence>
<feature type="transmembrane region" description="Helical" evidence="8">
    <location>
        <begin position="731"/>
        <end position="747"/>
    </location>
</feature>
<dbReference type="InterPro" id="IPR000731">
    <property type="entry name" value="SSD"/>
</dbReference>
<dbReference type="Proteomes" id="UP000001940">
    <property type="component" value="Chromosome I"/>
</dbReference>
<dbReference type="GO" id="GO:0005886">
    <property type="term" value="C:plasma membrane"/>
    <property type="evidence" value="ECO:0000318"/>
    <property type="project" value="GO_Central"/>
</dbReference>
<dbReference type="PaxDb" id="6239-F55F8.1.2"/>
<dbReference type="InterPro" id="IPR051697">
    <property type="entry name" value="Patched_domain-protein"/>
</dbReference>
<feature type="transmembrane region" description="Helical" evidence="8">
    <location>
        <begin position="377"/>
        <end position="394"/>
    </location>
</feature>
<dbReference type="PIR" id="T29590">
    <property type="entry name" value="T29590"/>
</dbReference>
<dbReference type="UCSC" id="F55F8.1.1">
    <property type="organism name" value="c. elegans"/>
</dbReference>
<dbReference type="SMR" id="P91346"/>
<dbReference type="AGR" id="WB:WBGene00004224"/>
<dbReference type="SUPFAM" id="SSF82866">
    <property type="entry name" value="Multidrug efflux transporter AcrB transmembrane domain"/>
    <property type="match status" value="2"/>
</dbReference>
<name>P91346_CAEEL</name>
<dbReference type="PANTHER" id="PTHR10796:SF92">
    <property type="entry name" value="PATCHED-RELATED, ISOFORM A"/>
    <property type="match status" value="1"/>
</dbReference>
<dbReference type="GO" id="GO:0006897">
    <property type="term" value="P:endocytosis"/>
    <property type="evidence" value="ECO:0000318"/>
    <property type="project" value="GO_Central"/>
</dbReference>
<dbReference type="STRING" id="6239.F55F8.1.2"/>
<evidence type="ECO:0000256" key="4">
    <source>
        <dbReference type="ARBA" id="ARBA00022692"/>
    </source>
</evidence>
<feature type="domain" description="SSD" evidence="9">
    <location>
        <begin position="274"/>
        <end position="431"/>
    </location>
</feature>
<evidence type="ECO:0000256" key="2">
    <source>
        <dbReference type="ARBA" id="ARBA00005585"/>
    </source>
</evidence>
<dbReference type="RefSeq" id="NP_001370752.1">
    <property type="nucleotide sequence ID" value="NM_001383129.2"/>
</dbReference>
<dbReference type="AlphaFoldDB" id="P91346"/>
<evidence type="ECO:0000313" key="10">
    <source>
        <dbReference type="EMBL" id="CCD71882.1"/>
    </source>
</evidence>
<dbReference type="PROSITE" id="PS50156">
    <property type="entry name" value="SSD"/>
    <property type="match status" value="1"/>
</dbReference>
<dbReference type="FunCoup" id="P91346">
    <property type="interactions" value="21"/>
</dbReference>
<dbReference type="PANTHER" id="PTHR10796">
    <property type="entry name" value="PATCHED-RELATED"/>
    <property type="match status" value="1"/>
</dbReference>
<evidence type="ECO:0000256" key="1">
    <source>
        <dbReference type="ARBA" id="ARBA00004651"/>
    </source>
</evidence>
<keyword evidence="11" id="KW-1185">Reference proteome</keyword>
<feature type="transmembrane region" description="Helical" evidence="8">
    <location>
        <begin position="855"/>
        <end position="878"/>
    </location>
</feature>
<feature type="transmembrane region" description="Helical" evidence="8">
    <location>
        <begin position="28"/>
        <end position="48"/>
    </location>
</feature>
<feature type="transmembrane region" description="Helical" evidence="8">
    <location>
        <begin position="780"/>
        <end position="804"/>
    </location>
</feature>
<keyword evidence="5 8" id="KW-1133">Transmembrane helix</keyword>
<evidence type="ECO:0000313" key="12">
    <source>
        <dbReference type="WormBase" id="F55F8.1"/>
    </source>
</evidence>
<feature type="transmembrane region" description="Helical" evidence="8">
    <location>
        <begin position="334"/>
        <end position="357"/>
    </location>
</feature>
<feature type="transmembrane region" description="Helical" evidence="8">
    <location>
        <begin position="271"/>
        <end position="292"/>
    </location>
</feature>
<feature type="transmembrane region" description="Helical" evidence="8">
    <location>
        <begin position="304"/>
        <end position="327"/>
    </location>
</feature>
<feature type="transmembrane region" description="Helical" evidence="8">
    <location>
        <begin position="753"/>
        <end position="773"/>
    </location>
</feature>
<dbReference type="CTD" id="172229"/>
<dbReference type="KEGG" id="cel:CELE_F55F8.1"/>
<dbReference type="OrthoDB" id="6510177at2759"/>
<dbReference type="GO" id="GO:0030659">
    <property type="term" value="C:cytoplasmic vesicle membrane"/>
    <property type="evidence" value="ECO:0000318"/>
    <property type="project" value="GO_Central"/>
</dbReference>
<dbReference type="Gene3D" id="1.20.1640.10">
    <property type="entry name" value="Multidrug efflux transporter AcrB transmembrane domain"/>
    <property type="match status" value="2"/>
</dbReference>
<gene>
    <name evidence="10 12" type="primary">ptr-10</name>
    <name evidence="10" type="ORF">CELE_F55F8.1</name>
    <name evidence="12" type="ORF">F55F8.1</name>
</gene>
<dbReference type="PhylomeDB" id="P91346"/>
<comment type="similarity">
    <text evidence="2">Belongs to the patched family.</text>
</comment>
<dbReference type="GO" id="GO:0018996">
    <property type="term" value="P:molting cycle, collagen and cuticulin-based cuticle"/>
    <property type="evidence" value="ECO:0000315"/>
    <property type="project" value="WormBase"/>
</dbReference>
<dbReference type="eggNOG" id="KOG1934">
    <property type="taxonomic scope" value="Eukaryota"/>
</dbReference>
<comment type="subcellular location">
    <subcellularLocation>
        <location evidence="1">Cell membrane</location>
        <topology evidence="1">Multi-pass membrane protein</topology>
    </subcellularLocation>
</comment>
<evidence type="ECO:0000256" key="8">
    <source>
        <dbReference type="SAM" id="Phobius"/>
    </source>
</evidence>
<keyword evidence="4 8" id="KW-0812">Transmembrane</keyword>
<keyword evidence="7" id="KW-0325">Glycoprotein</keyword>
<dbReference type="InParanoid" id="P91346"/>